<dbReference type="GO" id="GO:0016740">
    <property type="term" value="F:transferase activity"/>
    <property type="evidence" value="ECO:0007669"/>
    <property type="project" value="UniProtKB-KW"/>
</dbReference>
<dbReference type="Gene3D" id="3.40.710.10">
    <property type="entry name" value="DD-peptidase/beta-lactamase superfamily"/>
    <property type="match status" value="1"/>
</dbReference>
<evidence type="ECO:0000313" key="3">
    <source>
        <dbReference type="EMBL" id="MDT0451168.1"/>
    </source>
</evidence>
<reference evidence="3" key="1">
    <citation type="submission" date="2024-05" db="EMBL/GenBank/DDBJ databases">
        <title>30 novel species of actinomycetes from the DSMZ collection.</title>
        <authorList>
            <person name="Nouioui I."/>
        </authorList>
    </citation>
    <scope>NUCLEOTIDE SEQUENCE</scope>
    <source>
        <strain evidence="3">DSM 40473</strain>
    </source>
</reference>
<gene>
    <name evidence="3" type="ORF">RM609_19065</name>
</gene>
<feature type="chain" id="PRO_5045803798" evidence="1">
    <location>
        <begin position="33"/>
        <end position="408"/>
    </location>
</feature>
<evidence type="ECO:0000313" key="4">
    <source>
        <dbReference type="Proteomes" id="UP001180531"/>
    </source>
</evidence>
<evidence type="ECO:0000256" key="1">
    <source>
        <dbReference type="SAM" id="SignalP"/>
    </source>
</evidence>
<keyword evidence="3" id="KW-0378">Hydrolase</keyword>
<protein>
    <submittedName>
        <fullName evidence="3">Serine hydrolase domain-containing protein</fullName>
        <ecNumber evidence="3">3.1.1.103</ecNumber>
    </submittedName>
</protein>
<dbReference type="EC" id="3.1.1.103" evidence="3"/>
<organism evidence="3 4">
    <name type="scientific">Streptomyces hesseae</name>
    <dbReference type="NCBI Taxonomy" id="3075519"/>
    <lineage>
        <taxon>Bacteria</taxon>
        <taxon>Bacillati</taxon>
        <taxon>Actinomycetota</taxon>
        <taxon>Actinomycetes</taxon>
        <taxon>Kitasatosporales</taxon>
        <taxon>Streptomycetaceae</taxon>
        <taxon>Streptomyces</taxon>
    </lineage>
</organism>
<sequence length="408" mass="43658">MTARSIRRALTGFVVAATAAGALTATAPAASAAPGPERGHRATQDLMDAGVKAGVPGVLGQARERLQDKTLTWNGSSGVADLDTHRPRLPEDRFRVGSISKVFASVVLLQLEAEGRLSLDDTVESRLPGVLRGNGGHDGRNVTIRQLLNHSSGIYNYTEDPGFKEYISTEFMERRFETRTPRELVDVALRHDPYFAPGKGFHYSNTNYIVAGMIVEKVTGRSYATEITQRVIHRAGLRSTTYPGTSSAMPNPHGRAYSKLLKEEPDAKVHDVTELNPSWGGSAGAIISTTGDLNRLYSALLGGKLLPGKQQRELLTAIPMSEGAPGGYGLGVMRATLSCGVTVWTHSGGIHGSTSLVVSDEKGTHTAAFNYNGDWHADLPGLIQAEYCGPAKPTGAARDTLNKLTSLR</sequence>
<dbReference type="SUPFAM" id="SSF56601">
    <property type="entry name" value="beta-lactamase/transpeptidase-like"/>
    <property type="match status" value="1"/>
</dbReference>
<name>A0ABU2SQ95_9ACTN</name>
<dbReference type="InterPro" id="IPR001466">
    <property type="entry name" value="Beta-lactam-related"/>
</dbReference>
<accession>A0ABU2SQ95</accession>
<keyword evidence="1" id="KW-0732">Signal</keyword>
<dbReference type="RefSeq" id="WP_311612427.1">
    <property type="nucleotide sequence ID" value="NZ_JAVRFI010000011.1"/>
</dbReference>
<dbReference type="Pfam" id="PF00144">
    <property type="entry name" value="Beta-lactamase"/>
    <property type="match status" value="1"/>
</dbReference>
<feature type="signal peptide" evidence="1">
    <location>
        <begin position="1"/>
        <end position="32"/>
    </location>
</feature>
<dbReference type="InterPro" id="IPR050491">
    <property type="entry name" value="AmpC-like"/>
</dbReference>
<keyword evidence="4" id="KW-1185">Reference proteome</keyword>
<feature type="domain" description="Beta-lactamase-related" evidence="2">
    <location>
        <begin position="67"/>
        <end position="361"/>
    </location>
</feature>
<proteinExistence type="predicted"/>
<dbReference type="InterPro" id="IPR006311">
    <property type="entry name" value="TAT_signal"/>
</dbReference>
<dbReference type="GO" id="GO:0016787">
    <property type="term" value="F:hydrolase activity"/>
    <property type="evidence" value="ECO:0007669"/>
    <property type="project" value="UniProtKB-KW"/>
</dbReference>
<dbReference type="EMBL" id="JAVRFI010000011">
    <property type="protein sequence ID" value="MDT0451168.1"/>
    <property type="molecule type" value="Genomic_DNA"/>
</dbReference>
<dbReference type="InterPro" id="IPR012338">
    <property type="entry name" value="Beta-lactam/transpept-like"/>
</dbReference>
<comment type="caution">
    <text evidence="3">The sequence shown here is derived from an EMBL/GenBank/DDBJ whole genome shotgun (WGS) entry which is preliminary data.</text>
</comment>
<dbReference type="PROSITE" id="PS51318">
    <property type="entry name" value="TAT"/>
    <property type="match status" value="1"/>
</dbReference>
<dbReference type="PANTHER" id="PTHR46825:SF7">
    <property type="entry name" value="D-ALANYL-D-ALANINE CARBOXYPEPTIDASE"/>
    <property type="match status" value="1"/>
</dbReference>
<dbReference type="Proteomes" id="UP001180531">
    <property type="component" value="Unassembled WGS sequence"/>
</dbReference>
<dbReference type="PANTHER" id="PTHR46825">
    <property type="entry name" value="D-ALANYL-D-ALANINE-CARBOXYPEPTIDASE/ENDOPEPTIDASE AMPH"/>
    <property type="match status" value="1"/>
</dbReference>
<evidence type="ECO:0000259" key="2">
    <source>
        <dbReference type="Pfam" id="PF00144"/>
    </source>
</evidence>
<keyword evidence="3" id="KW-0808">Transferase</keyword>